<dbReference type="OrthoDB" id="4823114at2"/>
<dbReference type="AlphaFoldDB" id="A0A4Q7LYZ7"/>
<dbReference type="RefSeq" id="WP_130412550.1">
    <property type="nucleotide sequence ID" value="NZ_SGWX01000001.1"/>
</dbReference>
<accession>A0A4Q7LYZ7</accession>
<name>A0A4Q7LYZ7_9MICO</name>
<evidence type="ECO:0000313" key="2">
    <source>
        <dbReference type="EMBL" id="RZS60545.1"/>
    </source>
</evidence>
<comment type="caution">
    <text evidence="2">The sequence shown here is derived from an EMBL/GenBank/DDBJ whole genome shotgun (WGS) entry which is preliminary data.</text>
</comment>
<organism evidence="2 3">
    <name type="scientific">Xylanimonas ulmi</name>
    <dbReference type="NCBI Taxonomy" id="228973"/>
    <lineage>
        <taxon>Bacteria</taxon>
        <taxon>Bacillati</taxon>
        <taxon>Actinomycetota</taxon>
        <taxon>Actinomycetes</taxon>
        <taxon>Micrococcales</taxon>
        <taxon>Promicromonosporaceae</taxon>
        <taxon>Xylanimonas</taxon>
    </lineage>
</organism>
<keyword evidence="3" id="KW-1185">Reference proteome</keyword>
<dbReference type="Proteomes" id="UP000293852">
    <property type="component" value="Unassembled WGS sequence"/>
</dbReference>
<reference evidence="2 3" key="1">
    <citation type="submission" date="2019-02" db="EMBL/GenBank/DDBJ databases">
        <title>Sequencing the genomes of 1000 actinobacteria strains.</title>
        <authorList>
            <person name="Klenk H.-P."/>
        </authorList>
    </citation>
    <scope>NUCLEOTIDE SEQUENCE [LARGE SCALE GENOMIC DNA]</scope>
    <source>
        <strain evidence="2 3">DSM 16932</strain>
    </source>
</reference>
<feature type="region of interest" description="Disordered" evidence="1">
    <location>
        <begin position="324"/>
        <end position="345"/>
    </location>
</feature>
<gene>
    <name evidence="2" type="ORF">EV386_0809</name>
</gene>
<sequence>MPSWPTLLRADAFAAMLNFEIADHPVYDGIELQWFDDDVHGTGMLVFLGRSDTHLIDYYVQPGLRLDRAGYQIGAGMGAWIETEFADAFLEIADDGVRASARFTDVDGRAIEVLVDDRNGRRRRRAGLLAPVSSAIKDPKSLFIVWLPSFDLVRTSGRPPVLRVDGADVTVGKLPGERLHGRHLIKYAAPIVTIEVLPDARPGALPPFSSPREGVVETTAAGATARLAFDPPLPDLAALPDGDRQDGSWSITASGQRLTGGRWFAGRDGDHVQAGLDVTEQWRPRGLPLLMRLVTTVVPLFRRWPTTYRWRASLDLREPAASEATDGWTRIGDATGDSYRKATGS</sequence>
<proteinExistence type="predicted"/>
<dbReference type="EMBL" id="SGWX01000001">
    <property type="protein sequence ID" value="RZS60545.1"/>
    <property type="molecule type" value="Genomic_DNA"/>
</dbReference>
<evidence type="ECO:0000256" key="1">
    <source>
        <dbReference type="SAM" id="MobiDB-lite"/>
    </source>
</evidence>
<protein>
    <submittedName>
        <fullName evidence="2">Uncharacterized protein</fullName>
    </submittedName>
</protein>
<evidence type="ECO:0000313" key="3">
    <source>
        <dbReference type="Proteomes" id="UP000293852"/>
    </source>
</evidence>